<dbReference type="Pfam" id="PF04998">
    <property type="entry name" value="RNA_pol_Rpb1_5"/>
    <property type="match status" value="1"/>
</dbReference>
<comment type="catalytic activity">
    <reaction evidence="5">
        <text>RNA(n) + a ribonucleoside 5'-triphosphate = RNA(n+1) + diphosphate</text>
        <dbReference type="Rhea" id="RHEA:21248"/>
        <dbReference type="Rhea" id="RHEA-COMP:14527"/>
        <dbReference type="Rhea" id="RHEA-COMP:17342"/>
        <dbReference type="ChEBI" id="CHEBI:33019"/>
        <dbReference type="ChEBI" id="CHEBI:61557"/>
        <dbReference type="ChEBI" id="CHEBI:140395"/>
        <dbReference type="EC" id="2.7.7.6"/>
    </reaction>
</comment>
<dbReference type="Gene3D" id="1.10.274.100">
    <property type="entry name" value="RNA polymerase Rpb1, domain 3"/>
    <property type="match status" value="1"/>
</dbReference>
<evidence type="ECO:0000313" key="9">
    <source>
        <dbReference type="Proteomes" id="UP000241890"/>
    </source>
</evidence>
<dbReference type="InterPro" id="IPR042102">
    <property type="entry name" value="RNA_pol_Rpb1_3_sf"/>
</dbReference>
<dbReference type="InterPro" id="IPR007066">
    <property type="entry name" value="RNA_pol_Rpb1_3"/>
</dbReference>
<dbReference type="Gene3D" id="1.10.132.30">
    <property type="match status" value="1"/>
</dbReference>
<name>A0A2R5GPJ7_9STRA</name>
<comment type="similarity">
    <text evidence="5">Belongs to the RNA polymerase beta' chain family.</text>
</comment>
<dbReference type="GO" id="GO:0006351">
    <property type="term" value="P:DNA-templated transcription"/>
    <property type="evidence" value="ECO:0007669"/>
    <property type="project" value="InterPro"/>
</dbReference>
<evidence type="ECO:0000256" key="3">
    <source>
        <dbReference type="ARBA" id="ARBA00022695"/>
    </source>
</evidence>
<keyword evidence="3 5" id="KW-0548">Nucleotidyltransferase</keyword>
<dbReference type="EMBL" id="BEYU01000130">
    <property type="protein sequence ID" value="GBG32790.1"/>
    <property type="molecule type" value="Genomic_DNA"/>
</dbReference>
<dbReference type="GO" id="GO:0003677">
    <property type="term" value="F:DNA binding"/>
    <property type="evidence" value="ECO:0007669"/>
    <property type="project" value="InterPro"/>
</dbReference>
<feature type="domain" description="RNA polymerase N-terminal" evidence="7">
    <location>
        <begin position="87"/>
        <end position="379"/>
    </location>
</feature>
<dbReference type="Proteomes" id="UP000241890">
    <property type="component" value="Unassembled WGS sequence"/>
</dbReference>
<dbReference type="InterPro" id="IPR007081">
    <property type="entry name" value="RNA_pol_Rpb1_5"/>
</dbReference>
<proteinExistence type="inferred from homology"/>
<dbReference type="PANTHER" id="PTHR19376">
    <property type="entry name" value="DNA-DIRECTED RNA POLYMERASE"/>
    <property type="match status" value="1"/>
</dbReference>
<dbReference type="GO" id="GO:0005665">
    <property type="term" value="C:RNA polymerase II, core complex"/>
    <property type="evidence" value="ECO:0007669"/>
    <property type="project" value="TreeGrafter"/>
</dbReference>
<dbReference type="Gene3D" id="6.10.250.2940">
    <property type="match status" value="1"/>
</dbReference>
<protein>
    <recommendedName>
        <fullName evidence="5">DNA-directed RNA polymerase subunit</fullName>
        <ecNumber evidence="5">2.7.7.6</ecNumber>
    </recommendedName>
</protein>
<evidence type="ECO:0000256" key="4">
    <source>
        <dbReference type="ARBA" id="ARBA00023163"/>
    </source>
</evidence>
<dbReference type="InterPro" id="IPR038120">
    <property type="entry name" value="Rpb1_funnel_sf"/>
</dbReference>
<evidence type="ECO:0000256" key="5">
    <source>
        <dbReference type="RuleBase" id="RU004279"/>
    </source>
</evidence>
<dbReference type="GO" id="GO:0003899">
    <property type="term" value="F:DNA-directed RNA polymerase activity"/>
    <property type="evidence" value="ECO:0007669"/>
    <property type="project" value="UniProtKB-EC"/>
</dbReference>
<evidence type="ECO:0000259" key="7">
    <source>
        <dbReference type="SMART" id="SM00663"/>
    </source>
</evidence>
<dbReference type="InterPro" id="IPR007083">
    <property type="entry name" value="RNA_pol_Rpb1_4"/>
</dbReference>
<reference evidence="8 9" key="1">
    <citation type="submission" date="2017-12" db="EMBL/GenBank/DDBJ databases">
        <title>Sequencing, de novo assembly and annotation of complete genome of a new Thraustochytrid species, strain FCC1311.</title>
        <authorList>
            <person name="Sedici K."/>
            <person name="Godart F."/>
            <person name="Aiese Cigliano R."/>
            <person name="Sanseverino W."/>
            <person name="Barakat M."/>
            <person name="Ortet P."/>
            <person name="Marechal E."/>
            <person name="Cagnac O."/>
            <person name="Amato A."/>
        </authorList>
    </citation>
    <scope>NUCLEOTIDE SEQUENCE [LARGE SCALE GENOMIC DNA]</scope>
</reference>
<evidence type="ECO:0000256" key="6">
    <source>
        <dbReference type="SAM" id="MobiDB-lite"/>
    </source>
</evidence>
<keyword evidence="4 5" id="KW-0804">Transcription</keyword>
<evidence type="ECO:0000313" key="8">
    <source>
        <dbReference type="EMBL" id="GBG32790.1"/>
    </source>
</evidence>
<dbReference type="OrthoDB" id="270392at2759"/>
<dbReference type="PANTHER" id="PTHR19376:SF37">
    <property type="entry name" value="DNA-DIRECTED RNA POLYMERASE II SUBUNIT RPB1"/>
    <property type="match status" value="1"/>
</dbReference>
<dbReference type="Gene3D" id="2.40.40.20">
    <property type="match status" value="1"/>
</dbReference>
<evidence type="ECO:0000256" key="2">
    <source>
        <dbReference type="ARBA" id="ARBA00022679"/>
    </source>
</evidence>
<dbReference type="SUPFAM" id="SSF64484">
    <property type="entry name" value="beta and beta-prime subunits of DNA dependent RNA-polymerase"/>
    <property type="match status" value="1"/>
</dbReference>
<feature type="region of interest" description="Disordered" evidence="6">
    <location>
        <begin position="1"/>
        <end position="35"/>
    </location>
</feature>
<dbReference type="InterPro" id="IPR045867">
    <property type="entry name" value="DNA-dir_RpoC_beta_prime"/>
</dbReference>
<keyword evidence="2 5" id="KW-0808">Transferase</keyword>
<keyword evidence="1 5" id="KW-0240">DNA-directed RNA polymerase</keyword>
<dbReference type="Pfam" id="PF04983">
    <property type="entry name" value="RNA_pol_Rpb1_3"/>
    <property type="match status" value="1"/>
</dbReference>
<gene>
    <name evidence="8" type="ORF">FCC1311_090152</name>
</gene>
<dbReference type="InParanoid" id="A0A2R5GPJ7"/>
<dbReference type="InterPro" id="IPR006592">
    <property type="entry name" value="RNA_pol_N"/>
</dbReference>
<comment type="function">
    <text evidence="5">DNA-dependent RNA polymerase catalyzes the transcription of DNA into RNA using the four ribonucleoside triphosphates as substrates.</text>
</comment>
<dbReference type="Gene3D" id="6.20.50.80">
    <property type="match status" value="1"/>
</dbReference>
<dbReference type="AlphaFoldDB" id="A0A2R5GPJ7"/>
<dbReference type="SMART" id="SM00663">
    <property type="entry name" value="RPOLA_N"/>
    <property type="match status" value="1"/>
</dbReference>
<organism evidence="8 9">
    <name type="scientific">Hondaea fermentalgiana</name>
    <dbReference type="NCBI Taxonomy" id="2315210"/>
    <lineage>
        <taxon>Eukaryota</taxon>
        <taxon>Sar</taxon>
        <taxon>Stramenopiles</taxon>
        <taxon>Bigyra</taxon>
        <taxon>Labyrinthulomycetes</taxon>
        <taxon>Thraustochytrida</taxon>
        <taxon>Thraustochytriidae</taxon>
        <taxon>Hondaea</taxon>
    </lineage>
</organism>
<dbReference type="InterPro" id="IPR007080">
    <property type="entry name" value="RNA_pol_Rpb1_1"/>
</dbReference>
<keyword evidence="9" id="KW-1185">Reference proteome</keyword>
<dbReference type="EC" id="2.7.7.6" evidence="5"/>
<accession>A0A2R5GPJ7</accession>
<dbReference type="Pfam" id="PF05000">
    <property type="entry name" value="RNA_pol_Rpb1_4"/>
    <property type="match status" value="1"/>
</dbReference>
<evidence type="ECO:0000256" key="1">
    <source>
        <dbReference type="ARBA" id="ARBA00022478"/>
    </source>
</evidence>
<dbReference type="Pfam" id="PF04997">
    <property type="entry name" value="RNA_pol_Rpb1_1"/>
    <property type="match status" value="1"/>
</dbReference>
<sequence length="727" mass="79577">MVVRGAAATRVDSREGKRRRVDTGNPQQLRDHVHAAAPRRSGLRVQFRAGEREISLRELHAWVAAIPREDFVAGLGEAFSRYETLTDVVFITALPVLPVIGRTPTNSNGTWRPHSLTLLYGAVLKKNDQLRTALDQRMHSALVDEYVCELQDAVNVLFDSRNTTRALRPRVAEAGGLRQLVDGKQGRIRGNLMGKRVEFCARTVLSGDPVLGLNEVGLPRSCCENLTVPVVVNDLNRDALGRWRIRYIRKRSGQRFYADALPRQQLLAMVEVGDIVERSLVDGDVVAVNRQPSLHRASMVAMFVRIFDCDTIRMNYSGMSGLAGDCDGDELNIHVPQDEASRAELQELMLMSTNIVSSQGSRPLLGLTQDSLLGAYLLSRAHLEPRDFWDIAYKAGLSCSPAAEAAAAPVLLKPRAQHAGFQLLDLVFFELGINLGDFARAGVVLREGRVVQAVLSKASLGIADGGLVHEVFLRHGHSVAARFMHLVQRCADHFLDQRGFSVGIGDCIVEHAPLDAEGLDKLIRSDFEQGRLPDEPALCEALNAITQLPPPECGDNRLLDMITAGSKGSVINFNQITRSVGQQFSALGRLEPELAHNTRTLPHFSKFDPGLDARGFVLNSFVQGLTPTQFWNHAKPSRITMIDTACKTSETGAQQRRLVKSLEKAIVCDGGDGKRMVRNVVDGSVIQFDYGEDNLDATYMHTLTAEAAAADEGTGPEVVSAAARAAI</sequence>
<comment type="caution">
    <text evidence="8">The sequence shown here is derived from an EMBL/GenBank/DDBJ whole genome shotgun (WGS) entry which is preliminary data.</text>
</comment>
<dbReference type="InterPro" id="IPR000722">
    <property type="entry name" value="RNA_pol_asu"/>
</dbReference>
<dbReference type="Pfam" id="PF00623">
    <property type="entry name" value="RNA_pol_Rpb1_2"/>
    <property type="match status" value="1"/>
</dbReference>
<dbReference type="Gene3D" id="3.30.1490.180">
    <property type="entry name" value="RNA polymerase ii"/>
    <property type="match status" value="1"/>
</dbReference>